<feature type="repeat" description="RCC1" evidence="1">
    <location>
        <begin position="48"/>
        <end position="99"/>
    </location>
</feature>
<evidence type="ECO:0000313" key="2">
    <source>
        <dbReference type="EMBL" id="CAD7653420.1"/>
    </source>
</evidence>
<sequence length="108" mass="11719">MVYGLGSNSEGQLGGKNFVLAVNTDNNVIFSMGSNNEGQLGRHVDMDENVFGWGCNTRGQVGCGDKSIQLDPTPVKFATEYQISKIESNEWTSLALTCEGQVLIWGKD</sequence>
<dbReference type="PRINTS" id="PR00633">
    <property type="entry name" value="RCCNDNSATION"/>
</dbReference>
<dbReference type="EMBL" id="CAJPVJ010006641">
    <property type="protein sequence ID" value="CAG2170607.1"/>
    <property type="molecule type" value="Genomic_DNA"/>
</dbReference>
<evidence type="ECO:0000256" key="1">
    <source>
        <dbReference type="PROSITE-ProRule" id="PRU00235"/>
    </source>
</evidence>
<dbReference type="PANTHER" id="PTHR45982">
    <property type="entry name" value="REGULATOR OF CHROMOSOME CONDENSATION"/>
    <property type="match status" value="1"/>
</dbReference>
<gene>
    <name evidence="2" type="ORF">ONB1V03_LOCUS10074</name>
</gene>
<dbReference type="Pfam" id="PF00415">
    <property type="entry name" value="RCC1"/>
    <property type="match status" value="1"/>
</dbReference>
<dbReference type="OrthoDB" id="10253607at2759"/>
<name>A0A7R9QPA5_9ACAR</name>
<dbReference type="EMBL" id="OC921466">
    <property type="protein sequence ID" value="CAD7653420.1"/>
    <property type="molecule type" value="Genomic_DNA"/>
</dbReference>
<dbReference type="SUPFAM" id="SSF50985">
    <property type="entry name" value="RCC1/BLIP-II"/>
    <property type="match status" value="1"/>
</dbReference>
<dbReference type="AlphaFoldDB" id="A0A7R9QPA5"/>
<dbReference type="PROSITE" id="PS50012">
    <property type="entry name" value="RCC1_3"/>
    <property type="match status" value="1"/>
</dbReference>
<dbReference type="InterPro" id="IPR051553">
    <property type="entry name" value="Ran_GTPase-activating"/>
</dbReference>
<dbReference type="InterPro" id="IPR009091">
    <property type="entry name" value="RCC1/BLIP-II"/>
</dbReference>
<organism evidence="2">
    <name type="scientific">Oppiella nova</name>
    <dbReference type="NCBI Taxonomy" id="334625"/>
    <lineage>
        <taxon>Eukaryota</taxon>
        <taxon>Metazoa</taxon>
        <taxon>Ecdysozoa</taxon>
        <taxon>Arthropoda</taxon>
        <taxon>Chelicerata</taxon>
        <taxon>Arachnida</taxon>
        <taxon>Acari</taxon>
        <taxon>Acariformes</taxon>
        <taxon>Sarcoptiformes</taxon>
        <taxon>Oribatida</taxon>
        <taxon>Brachypylina</taxon>
        <taxon>Oppioidea</taxon>
        <taxon>Oppiidae</taxon>
        <taxon>Oppiella</taxon>
    </lineage>
</organism>
<accession>A0A7R9QPA5</accession>
<dbReference type="PANTHER" id="PTHR45982:SF1">
    <property type="entry name" value="REGULATOR OF CHROMOSOME CONDENSATION"/>
    <property type="match status" value="1"/>
</dbReference>
<keyword evidence="3" id="KW-1185">Reference proteome</keyword>
<reference evidence="2" key="1">
    <citation type="submission" date="2020-11" db="EMBL/GenBank/DDBJ databases">
        <authorList>
            <person name="Tran Van P."/>
        </authorList>
    </citation>
    <scope>NUCLEOTIDE SEQUENCE</scope>
</reference>
<dbReference type="Gene3D" id="2.130.10.30">
    <property type="entry name" value="Regulator of chromosome condensation 1/beta-lactamase-inhibitor protein II"/>
    <property type="match status" value="2"/>
</dbReference>
<protein>
    <submittedName>
        <fullName evidence="2">Uncharacterized protein</fullName>
    </submittedName>
</protein>
<dbReference type="InterPro" id="IPR000408">
    <property type="entry name" value="Reg_chr_condens"/>
</dbReference>
<dbReference type="Proteomes" id="UP000728032">
    <property type="component" value="Unassembled WGS sequence"/>
</dbReference>
<proteinExistence type="predicted"/>
<evidence type="ECO:0000313" key="3">
    <source>
        <dbReference type="Proteomes" id="UP000728032"/>
    </source>
</evidence>